<dbReference type="InterPro" id="IPR033728">
    <property type="entry name" value="ThrRS_core"/>
</dbReference>
<dbReference type="Gene3D" id="3.30.930.10">
    <property type="entry name" value="Bira Bifunctional Protein, Domain 2"/>
    <property type="match status" value="1"/>
</dbReference>
<dbReference type="InterPro" id="IPR004154">
    <property type="entry name" value="Anticodon-bd"/>
</dbReference>
<dbReference type="InterPro" id="IPR012947">
    <property type="entry name" value="tRNA_SAD"/>
</dbReference>
<evidence type="ECO:0000313" key="17">
    <source>
        <dbReference type="EMBL" id="RFC61946.1"/>
    </source>
</evidence>
<dbReference type="GO" id="GO:0005524">
    <property type="term" value="F:ATP binding"/>
    <property type="evidence" value="ECO:0007669"/>
    <property type="project" value="UniProtKB-UniRule"/>
</dbReference>
<dbReference type="CDD" id="cd00771">
    <property type="entry name" value="ThrRS_core"/>
    <property type="match status" value="1"/>
</dbReference>
<dbReference type="FunFam" id="3.30.54.20:FF:000002">
    <property type="entry name" value="Threonine--tRNA ligase"/>
    <property type="match status" value="1"/>
</dbReference>
<evidence type="ECO:0000256" key="8">
    <source>
        <dbReference type="ARBA" id="ARBA00022833"/>
    </source>
</evidence>
<keyword evidence="6 14" id="KW-0479">Metal-binding</keyword>
<evidence type="ECO:0000256" key="13">
    <source>
        <dbReference type="ARBA" id="ARBA00049515"/>
    </source>
</evidence>
<dbReference type="InterPro" id="IPR002314">
    <property type="entry name" value="aa-tRNA-synt_IIb"/>
</dbReference>
<dbReference type="Proteomes" id="UP000264310">
    <property type="component" value="Unassembled WGS sequence"/>
</dbReference>
<feature type="binding site" evidence="14">
    <location>
        <position position="399"/>
    </location>
    <ligand>
        <name>Zn(2+)</name>
        <dbReference type="ChEBI" id="CHEBI:29105"/>
        <note>catalytic</note>
    </ligand>
</feature>
<comment type="catalytic activity">
    <reaction evidence="13 14">
        <text>tRNA(Thr) + L-threonine + ATP = L-threonyl-tRNA(Thr) + AMP + diphosphate + H(+)</text>
        <dbReference type="Rhea" id="RHEA:24624"/>
        <dbReference type="Rhea" id="RHEA-COMP:9670"/>
        <dbReference type="Rhea" id="RHEA-COMP:9704"/>
        <dbReference type="ChEBI" id="CHEBI:15378"/>
        <dbReference type="ChEBI" id="CHEBI:30616"/>
        <dbReference type="ChEBI" id="CHEBI:33019"/>
        <dbReference type="ChEBI" id="CHEBI:57926"/>
        <dbReference type="ChEBI" id="CHEBI:78442"/>
        <dbReference type="ChEBI" id="CHEBI:78534"/>
        <dbReference type="ChEBI" id="CHEBI:456215"/>
        <dbReference type="EC" id="6.1.1.3"/>
    </reaction>
</comment>
<reference evidence="17 18" key="1">
    <citation type="submission" date="2018-08" db="EMBL/GenBank/DDBJ databases">
        <title>Fulvimarina sp. 85, whole genome shotgun sequence.</title>
        <authorList>
            <person name="Tuo L."/>
        </authorList>
    </citation>
    <scope>NUCLEOTIDE SEQUENCE [LARGE SCALE GENOMIC DNA]</scope>
    <source>
        <strain evidence="17 18">85</strain>
    </source>
</reference>
<name>A0A371WYC7_9HYPH</name>
<proteinExistence type="inferred from homology"/>
<dbReference type="Gene3D" id="3.30.980.10">
    <property type="entry name" value="Threonyl-trna Synthetase, Chain A, domain 2"/>
    <property type="match status" value="1"/>
</dbReference>
<dbReference type="InterPro" id="IPR036621">
    <property type="entry name" value="Anticodon-bd_dom_sf"/>
</dbReference>
<evidence type="ECO:0000313" key="18">
    <source>
        <dbReference type="Proteomes" id="UP000264310"/>
    </source>
</evidence>
<evidence type="ECO:0000256" key="7">
    <source>
        <dbReference type="ARBA" id="ARBA00022741"/>
    </source>
</evidence>
<dbReference type="Pfam" id="PF03129">
    <property type="entry name" value="HGTP_anticodon"/>
    <property type="match status" value="1"/>
</dbReference>
<dbReference type="InterPro" id="IPR002320">
    <property type="entry name" value="Thr-tRNA-ligase_IIa"/>
</dbReference>
<organism evidence="17 18">
    <name type="scientific">Fulvimarina endophytica</name>
    <dbReference type="NCBI Taxonomy" id="2293836"/>
    <lineage>
        <taxon>Bacteria</taxon>
        <taxon>Pseudomonadati</taxon>
        <taxon>Pseudomonadota</taxon>
        <taxon>Alphaproteobacteria</taxon>
        <taxon>Hyphomicrobiales</taxon>
        <taxon>Aurantimonadaceae</taxon>
        <taxon>Fulvimarina</taxon>
    </lineage>
</organism>
<sequence>MAEAVSLTFPDGSIKEYAPETSGAEIASGISKSLGKKAVAYALDGEVRDLSDPVGRAGALEILTRDDPRALELIRHDCAHVLAEAVQELWPGTQVTIGPVIENGFYYDFSRKTPFTPEDLPVIEKKMAEIIQRNAAFTKEVWSRDEARRVFAEKGEDFKVELVDAIPADQDLKIYRQGEWFDLCRGPHMASTGQIGDAFKLMKTAGAYWRGDSTRPMLSRIYGTAFATKDQLKTYLTMLEEAEKRDHRRLGREMDLFHFQEEGPGVVFWHSKGWRMFQNLVSYMRRRLDGTYEEVNAPQILDKSLWETSGHWGWYQENMFAVKSAHALTHPDDAEADHRVFAIKPMNCPGHVQIFKHGLKSYRELPIRYAEFGNVHRYEPSGALHGLMRVRGFTQDDAHVFCTEDQLAAECMRINDLILSIYADFGFEEIVVKLSTRPEKRVGSDENWDHAEKIMGDVLKEIEAQSDGRIKTGILEGEGAFYGPKFEYTLRDAIGREWQCGTTQVDFNLPERFGAFYIDENSEKKRPVMIHRAICGSMERFLGILLENHAGHMPLWFAPVQAVVTTITSEADDYALEVAGILREAGLKVETDLRNEKINYKVREHSLAKVPVIVVCGKREAEERAVNIRRLGSKDQTAMGLEEAVETLAAEATPPDVMRKAMKRSAEA</sequence>
<evidence type="ECO:0000256" key="11">
    <source>
        <dbReference type="ARBA" id="ARBA00022917"/>
    </source>
</evidence>
<dbReference type="Pfam" id="PF00587">
    <property type="entry name" value="tRNA-synt_2b"/>
    <property type="match status" value="1"/>
</dbReference>
<keyword evidence="12 14" id="KW-0030">Aminoacyl-tRNA synthetase</keyword>
<keyword evidence="9 14" id="KW-0067">ATP-binding</keyword>
<evidence type="ECO:0000259" key="16">
    <source>
        <dbReference type="PROSITE" id="PS51880"/>
    </source>
</evidence>
<dbReference type="Gene3D" id="3.10.20.30">
    <property type="match status" value="1"/>
</dbReference>
<dbReference type="InterPro" id="IPR045864">
    <property type="entry name" value="aa-tRNA-synth_II/BPL/LPL"/>
</dbReference>
<comment type="cofactor">
    <cofactor evidence="14">
        <name>Zn(2+)</name>
        <dbReference type="ChEBI" id="CHEBI:29105"/>
    </cofactor>
    <text evidence="14">Binds 1 zinc ion per subunit.</text>
</comment>
<comment type="caution">
    <text evidence="17">The sequence shown here is derived from an EMBL/GenBank/DDBJ whole genome shotgun (WGS) entry which is preliminary data.</text>
</comment>
<comment type="subcellular location">
    <subcellularLocation>
        <location evidence="14">Cytoplasm</location>
    </subcellularLocation>
</comment>
<dbReference type="HAMAP" id="MF_00184">
    <property type="entry name" value="Thr_tRNA_synth"/>
    <property type="match status" value="1"/>
</dbReference>
<dbReference type="SMART" id="SM00863">
    <property type="entry name" value="tRNA_SAD"/>
    <property type="match status" value="1"/>
</dbReference>
<dbReference type="PRINTS" id="PR01047">
    <property type="entry name" value="TRNASYNTHTHR"/>
</dbReference>
<keyword evidence="18" id="KW-1185">Reference proteome</keyword>
<dbReference type="Gene3D" id="3.40.50.800">
    <property type="entry name" value="Anticodon-binding domain"/>
    <property type="match status" value="1"/>
</dbReference>
<evidence type="ECO:0000256" key="3">
    <source>
        <dbReference type="ARBA" id="ARBA00022490"/>
    </source>
</evidence>
<dbReference type="GO" id="GO:0000049">
    <property type="term" value="F:tRNA binding"/>
    <property type="evidence" value="ECO:0007669"/>
    <property type="project" value="UniProtKB-KW"/>
</dbReference>
<dbReference type="AlphaFoldDB" id="A0A371WYC7"/>
<dbReference type="InterPro" id="IPR004095">
    <property type="entry name" value="TGS"/>
</dbReference>
<dbReference type="GO" id="GO:0046872">
    <property type="term" value="F:metal ion binding"/>
    <property type="evidence" value="ECO:0007669"/>
    <property type="project" value="UniProtKB-KW"/>
</dbReference>
<dbReference type="GO" id="GO:0005829">
    <property type="term" value="C:cytosol"/>
    <property type="evidence" value="ECO:0007669"/>
    <property type="project" value="TreeGrafter"/>
</dbReference>
<comment type="similarity">
    <text evidence="1 14">Belongs to the class-II aminoacyl-tRNA synthetase family.</text>
</comment>
<dbReference type="SUPFAM" id="SSF81271">
    <property type="entry name" value="TGS-like"/>
    <property type="match status" value="1"/>
</dbReference>
<dbReference type="InterPro" id="IPR006195">
    <property type="entry name" value="aa-tRNA-synth_II"/>
</dbReference>
<evidence type="ECO:0000256" key="9">
    <source>
        <dbReference type="ARBA" id="ARBA00022840"/>
    </source>
</evidence>
<gene>
    <name evidence="14" type="primary">thrS</name>
    <name evidence="17" type="ORF">DYI37_18635</name>
</gene>
<dbReference type="CDD" id="cd00860">
    <property type="entry name" value="ThrRS_anticodon"/>
    <property type="match status" value="1"/>
</dbReference>
<comment type="caution">
    <text evidence="14">Lacks conserved residue(s) required for the propagation of feature annotation.</text>
</comment>
<dbReference type="OrthoDB" id="9802304at2"/>
<dbReference type="InterPro" id="IPR012675">
    <property type="entry name" value="Beta-grasp_dom_sf"/>
</dbReference>
<dbReference type="Pfam" id="PF07973">
    <property type="entry name" value="tRNA_SAD"/>
    <property type="match status" value="1"/>
</dbReference>
<dbReference type="PROSITE" id="PS51880">
    <property type="entry name" value="TGS"/>
    <property type="match status" value="1"/>
</dbReference>
<evidence type="ECO:0000256" key="5">
    <source>
        <dbReference type="ARBA" id="ARBA00022598"/>
    </source>
</evidence>
<keyword evidence="11 14" id="KW-0648">Protein biosynthesis</keyword>
<dbReference type="EC" id="6.1.1.3" evidence="14"/>
<dbReference type="Gene3D" id="3.30.54.20">
    <property type="match status" value="1"/>
</dbReference>
<evidence type="ECO:0000256" key="6">
    <source>
        <dbReference type="ARBA" id="ARBA00022723"/>
    </source>
</evidence>
<dbReference type="RefSeq" id="WP_116684787.1">
    <property type="nucleotide sequence ID" value="NZ_QURL01000011.1"/>
</dbReference>
<evidence type="ECO:0000256" key="1">
    <source>
        <dbReference type="ARBA" id="ARBA00008226"/>
    </source>
</evidence>
<protein>
    <recommendedName>
        <fullName evidence="14">Threonine--tRNA ligase</fullName>
        <ecNumber evidence="14">6.1.1.3</ecNumber>
    </recommendedName>
    <alternativeName>
        <fullName evidence="14">Threonyl-tRNA synthetase</fullName>
        <shortName evidence="14">ThrRS</shortName>
    </alternativeName>
</protein>
<evidence type="ECO:0000256" key="4">
    <source>
        <dbReference type="ARBA" id="ARBA00022555"/>
    </source>
</evidence>
<feature type="binding site" evidence="14">
    <location>
        <position position="348"/>
    </location>
    <ligand>
        <name>Zn(2+)</name>
        <dbReference type="ChEBI" id="CHEBI:29105"/>
        <note>catalytic</note>
    </ligand>
</feature>
<dbReference type="SUPFAM" id="SSF55186">
    <property type="entry name" value="ThrRS/AlaRS common domain"/>
    <property type="match status" value="1"/>
</dbReference>
<evidence type="ECO:0000256" key="2">
    <source>
        <dbReference type="ARBA" id="ARBA00011738"/>
    </source>
</evidence>
<dbReference type="FunFam" id="3.40.50.800:FF:000001">
    <property type="entry name" value="Threonine--tRNA ligase"/>
    <property type="match status" value="1"/>
</dbReference>
<dbReference type="NCBIfam" id="TIGR00418">
    <property type="entry name" value="thrS"/>
    <property type="match status" value="1"/>
</dbReference>
<dbReference type="PANTHER" id="PTHR11451">
    <property type="entry name" value="THREONINE-TRNA LIGASE"/>
    <property type="match status" value="1"/>
</dbReference>
<dbReference type="FunFam" id="3.30.930.10:FF:000002">
    <property type="entry name" value="Threonine--tRNA ligase"/>
    <property type="match status" value="1"/>
</dbReference>
<keyword evidence="7 14" id="KW-0547">Nucleotide-binding</keyword>
<dbReference type="InterPro" id="IPR018163">
    <property type="entry name" value="Thr/Ala-tRNA-synth_IIc_edit"/>
</dbReference>
<keyword evidence="8 14" id="KW-0862">Zinc</keyword>
<dbReference type="CDD" id="cd01667">
    <property type="entry name" value="TGS_ThrRS"/>
    <property type="match status" value="1"/>
</dbReference>
<evidence type="ECO:0000259" key="15">
    <source>
        <dbReference type="PROSITE" id="PS50862"/>
    </source>
</evidence>
<dbReference type="InterPro" id="IPR012676">
    <property type="entry name" value="TGS-like"/>
</dbReference>
<dbReference type="PROSITE" id="PS50862">
    <property type="entry name" value="AA_TRNA_LIGASE_II"/>
    <property type="match status" value="1"/>
</dbReference>
<dbReference type="SUPFAM" id="SSF52954">
    <property type="entry name" value="Class II aaRS ABD-related"/>
    <property type="match status" value="1"/>
</dbReference>
<dbReference type="PANTHER" id="PTHR11451:SF44">
    <property type="entry name" value="THREONINE--TRNA LIGASE, CHLOROPLASTIC_MITOCHONDRIAL 2"/>
    <property type="match status" value="1"/>
</dbReference>
<dbReference type="SUPFAM" id="SSF55681">
    <property type="entry name" value="Class II aaRS and biotin synthetases"/>
    <property type="match status" value="1"/>
</dbReference>
<keyword evidence="5 14" id="KW-0436">Ligase</keyword>
<feature type="domain" description="Aminoacyl-transfer RNA synthetases class-II family profile" evidence="15">
    <location>
        <begin position="275"/>
        <end position="554"/>
    </location>
</feature>
<feature type="domain" description="TGS" evidence="16">
    <location>
        <begin position="1"/>
        <end position="64"/>
    </location>
</feature>
<dbReference type="InterPro" id="IPR047246">
    <property type="entry name" value="ThrRS_anticodon"/>
</dbReference>
<dbReference type="FunFam" id="3.30.980.10:FF:000005">
    <property type="entry name" value="Threonyl-tRNA synthetase, mitochondrial"/>
    <property type="match status" value="1"/>
</dbReference>
<comment type="subunit">
    <text evidence="2 14">Homodimer.</text>
</comment>
<keyword evidence="4 14" id="KW-0820">tRNA-binding</keyword>
<evidence type="ECO:0000256" key="12">
    <source>
        <dbReference type="ARBA" id="ARBA00023146"/>
    </source>
</evidence>
<dbReference type="EMBL" id="QURL01000011">
    <property type="protein sequence ID" value="RFC61946.1"/>
    <property type="molecule type" value="Genomic_DNA"/>
</dbReference>
<dbReference type="GO" id="GO:0004829">
    <property type="term" value="F:threonine-tRNA ligase activity"/>
    <property type="evidence" value="ECO:0007669"/>
    <property type="project" value="UniProtKB-UniRule"/>
</dbReference>
<evidence type="ECO:0000256" key="14">
    <source>
        <dbReference type="HAMAP-Rule" id="MF_00184"/>
    </source>
</evidence>
<feature type="binding site" evidence="14">
    <location>
        <position position="531"/>
    </location>
    <ligand>
        <name>Zn(2+)</name>
        <dbReference type="ChEBI" id="CHEBI:29105"/>
        <note>catalytic</note>
    </ligand>
</feature>
<accession>A0A371WYC7</accession>
<keyword evidence="10 14" id="KW-0694">RNA-binding</keyword>
<dbReference type="GO" id="GO:0006435">
    <property type="term" value="P:threonyl-tRNA aminoacylation"/>
    <property type="evidence" value="ECO:0007669"/>
    <property type="project" value="UniProtKB-UniRule"/>
</dbReference>
<keyword evidence="3 14" id="KW-0963">Cytoplasm</keyword>
<evidence type="ECO:0000256" key="10">
    <source>
        <dbReference type="ARBA" id="ARBA00022884"/>
    </source>
</evidence>